<dbReference type="EMBL" id="JBHUFU010000012">
    <property type="protein sequence ID" value="MFD1831936.1"/>
    <property type="molecule type" value="Genomic_DNA"/>
</dbReference>
<dbReference type="RefSeq" id="WP_380902352.1">
    <property type="nucleotide sequence ID" value="NZ_JBHUFU010000012.1"/>
</dbReference>
<organism evidence="1 2">
    <name type="scientific">Streptomyces desertarenae</name>
    <dbReference type="NCBI Taxonomy" id="2666184"/>
    <lineage>
        <taxon>Bacteria</taxon>
        <taxon>Bacillati</taxon>
        <taxon>Actinomycetota</taxon>
        <taxon>Actinomycetes</taxon>
        <taxon>Kitasatosporales</taxon>
        <taxon>Streptomycetaceae</taxon>
        <taxon>Streptomyces</taxon>
    </lineage>
</organism>
<evidence type="ECO:0000313" key="1">
    <source>
        <dbReference type="EMBL" id="MFD1831936.1"/>
    </source>
</evidence>
<reference evidence="2" key="1">
    <citation type="journal article" date="2019" name="Int. J. Syst. Evol. Microbiol.">
        <title>The Global Catalogue of Microorganisms (GCM) 10K type strain sequencing project: providing services to taxonomists for standard genome sequencing and annotation.</title>
        <authorList>
            <consortium name="The Broad Institute Genomics Platform"/>
            <consortium name="The Broad Institute Genome Sequencing Center for Infectious Disease"/>
            <person name="Wu L."/>
            <person name="Ma J."/>
        </authorList>
    </citation>
    <scope>NUCLEOTIDE SEQUENCE [LARGE SCALE GENOMIC DNA]</scope>
    <source>
        <strain evidence="2">CGMCC 4.7455</strain>
    </source>
</reference>
<accession>A0ABW4PR80</accession>
<evidence type="ECO:0008006" key="3">
    <source>
        <dbReference type="Google" id="ProtNLM"/>
    </source>
</evidence>
<proteinExistence type="predicted"/>
<protein>
    <recommendedName>
        <fullName evidence="3">DUF3558 domain-containing protein</fullName>
    </recommendedName>
</protein>
<comment type="caution">
    <text evidence="1">The sequence shown here is derived from an EMBL/GenBank/DDBJ whole genome shotgun (WGS) entry which is preliminary data.</text>
</comment>
<name>A0ABW4PR80_9ACTN</name>
<gene>
    <name evidence="1" type="ORF">ACFSJS_20130</name>
</gene>
<sequence>MKLPSIDSARFSCCLLAAVLILSSVGCSQEEKKRNYSVPEQLCGLDVGGKLAEPFMPPGDRVHQAEEGGGVSIWHCDISVDDKAVFQMAREWWKPGWSARRFAPSQAYVEPEHEAADESYVYSDEGAVAALRCTEEGNDWDLFLVARVRDAGVPDEKAMGKFITAYRAEVLKTDPCAEE</sequence>
<dbReference type="Proteomes" id="UP001597365">
    <property type="component" value="Unassembled WGS sequence"/>
</dbReference>
<evidence type="ECO:0000313" key="2">
    <source>
        <dbReference type="Proteomes" id="UP001597365"/>
    </source>
</evidence>
<dbReference type="PROSITE" id="PS51257">
    <property type="entry name" value="PROKAR_LIPOPROTEIN"/>
    <property type="match status" value="1"/>
</dbReference>
<keyword evidence="2" id="KW-1185">Reference proteome</keyword>